<feature type="non-terminal residue" evidence="2">
    <location>
        <position position="855"/>
    </location>
</feature>
<reference evidence="2 3" key="1">
    <citation type="journal article" date="2019" name="Philos. Trans. R. Soc. Lond., B, Biol. Sci.">
        <title>Ant behaviour and brain gene expression of defending hosts depend on the ecological success of the intruding social parasite.</title>
        <authorList>
            <person name="Kaur R."/>
            <person name="Stoldt M."/>
            <person name="Jongepier E."/>
            <person name="Feldmeyer B."/>
            <person name="Menzel F."/>
            <person name="Bornberg-Bauer E."/>
            <person name="Foitzik S."/>
        </authorList>
    </citation>
    <scope>NUCLEOTIDE SEQUENCE [LARGE SCALE GENOMIC DNA]</scope>
    <source>
        <tissue evidence="2">Whole body</tissue>
    </source>
</reference>
<comment type="caution">
    <text evidence="2">The sequence shown here is derived from an EMBL/GenBank/DDBJ whole genome shotgun (WGS) entry which is preliminary data.</text>
</comment>
<dbReference type="Proteomes" id="UP000310200">
    <property type="component" value="Unassembled WGS sequence"/>
</dbReference>
<accession>A0A4S2L5M0</accession>
<dbReference type="AlphaFoldDB" id="A0A4S2L5M0"/>
<evidence type="ECO:0000313" key="2">
    <source>
        <dbReference type="EMBL" id="TGZ58083.1"/>
    </source>
</evidence>
<dbReference type="EMBL" id="QBLH01000066">
    <property type="protein sequence ID" value="TGZ58083.1"/>
    <property type="molecule type" value="Genomic_DNA"/>
</dbReference>
<dbReference type="InterPro" id="IPR050281">
    <property type="entry name" value="Flavin_monoamine_oxidase"/>
</dbReference>
<dbReference type="Gene3D" id="3.90.660.10">
    <property type="match status" value="2"/>
</dbReference>
<dbReference type="GO" id="GO:0046592">
    <property type="term" value="F:polyamine oxidase activity"/>
    <property type="evidence" value="ECO:0007669"/>
    <property type="project" value="TreeGrafter"/>
</dbReference>
<dbReference type="Pfam" id="PF01593">
    <property type="entry name" value="Amino_oxidase"/>
    <property type="match status" value="3"/>
</dbReference>
<dbReference type="FunFam" id="3.50.50.60:FF:000080">
    <property type="entry name" value="Spermine oxidase"/>
    <property type="match status" value="1"/>
</dbReference>
<proteinExistence type="predicted"/>
<evidence type="ECO:0000313" key="3">
    <source>
        <dbReference type="Proteomes" id="UP000310200"/>
    </source>
</evidence>
<feature type="domain" description="Amine oxidase" evidence="1">
    <location>
        <begin position="64"/>
        <end position="520"/>
    </location>
</feature>
<feature type="domain" description="Amine oxidase" evidence="1">
    <location>
        <begin position="564"/>
        <end position="638"/>
    </location>
</feature>
<dbReference type="InterPro" id="IPR036188">
    <property type="entry name" value="FAD/NAD-bd_sf"/>
</dbReference>
<organism evidence="2 3">
    <name type="scientific">Temnothorax longispinosus</name>
    <dbReference type="NCBI Taxonomy" id="300112"/>
    <lineage>
        <taxon>Eukaryota</taxon>
        <taxon>Metazoa</taxon>
        <taxon>Ecdysozoa</taxon>
        <taxon>Arthropoda</taxon>
        <taxon>Hexapoda</taxon>
        <taxon>Insecta</taxon>
        <taxon>Pterygota</taxon>
        <taxon>Neoptera</taxon>
        <taxon>Endopterygota</taxon>
        <taxon>Hymenoptera</taxon>
        <taxon>Apocrita</taxon>
        <taxon>Aculeata</taxon>
        <taxon>Formicoidea</taxon>
        <taxon>Formicidae</taxon>
        <taxon>Myrmicinae</taxon>
        <taxon>Temnothorax</taxon>
    </lineage>
</organism>
<dbReference type="Gene3D" id="3.50.50.60">
    <property type="entry name" value="FAD/NAD(P)-binding domain"/>
    <property type="match status" value="2"/>
</dbReference>
<evidence type="ECO:0000259" key="1">
    <source>
        <dbReference type="Pfam" id="PF01593"/>
    </source>
</evidence>
<dbReference type="STRING" id="300112.A0A4S2L5M0"/>
<dbReference type="PANTHER" id="PTHR10742">
    <property type="entry name" value="FLAVIN MONOAMINE OXIDASE"/>
    <property type="match status" value="1"/>
</dbReference>
<gene>
    <name evidence="2" type="ORF">DBV15_09701</name>
</gene>
<keyword evidence="3" id="KW-1185">Reference proteome</keyword>
<sequence length="855" mass="97072">MSINCTLSHPIALETPYNMICHKEITGLLFTTLIAVNLLGSAQSSGACDMPKETKIVIVGAGASGIAAASSLLKRGVSDFVILEANDRIGGRIYTKNFGENVVDLGAQWVHGESGNVVFDLASKHDLLSSDAFLFNSTKFEFATVNGEIIPVEESSAAMRIHRNNMAKIKPEDYKEVTGSYEDYLIRKYYEAFDENPFMNRTRVADYLAWIEKMENSIQCSDAWFDVSAKAMEEYWDCESDPTLNWKDRGYKTFLDLLMQNIPNGEERLPVMERIEFGKVVATINYSSGENVTVTTRDRCEYFTRHVIFTGSLGVLKEKHSTMFVPPLSQKKQRTIEGLNIGTTNKVFFEFPHRWWPEDKASFNFIWPEKVKEEFLQTYGQSSEWLCDVFTFYTVTYQPNLLCAWITGKNARHIETLSDVDVYDGLYLLLNKSFGEHYNIVKPTRMLRSKWYTDEHFRGSYTFHSMVFEQMNVKLRELAEPIMSGNKPIILFAGESTHDHHYSTVHGAVETGFREADRLINFERTCDRLDQLTIDNFDQALRIEIDASARRMERTRVVIVGAGIAGLAAAKTLEDAGFTDYLLLEAQDVVGGRIHSVPWGNGWIDCGAQFLHGDKSRLAQYCFNSDLLSNIQGTDGDGIFLRDDGTIMNESLVRKVDDLYVGGPEHLLFKYGYSSLTNLLVDNLNERKVRLATPVETIHWRDSVDSPNDSPIIVKTFEETQILTDAVIVTCSLGYLKENHRKMFQPLLPSRLSIAIEDLGFGTINKIFLDFGEPWWQKGVNGFQLLWRRDADHQSLPEWTKDLTGFDVLPTHPATLIVWVGGRGACIVDDLSEETIAQDCRNLLTRYLRCRNIPP</sequence>
<dbReference type="SUPFAM" id="SSF54373">
    <property type="entry name" value="FAD-linked reductases, C-terminal domain"/>
    <property type="match status" value="2"/>
</dbReference>
<name>A0A4S2L5M0_9HYME</name>
<dbReference type="PANTHER" id="PTHR10742:SF398">
    <property type="entry name" value="AMINE OXIDASE DOMAIN-CONTAINING PROTEIN-RELATED"/>
    <property type="match status" value="1"/>
</dbReference>
<dbReference type="InterPro" id="IPR002937">
    <property type="entry name" value="Amino_oxidase"/>
</dbReference>
<dbReference type="SUPFAM" id="SSF51905">
    <property type="entry name" value="FAD/NAD(P)-binding domain"/>
    <property type="match status" value="2"/>
</dbReference>
<protein>
    <submittedName>
        <fullName evidence="2">Spermine oxidase</fullName>
    </submittedName>
</protein>
<feature type="domain" description="Amine oxidase" evidence="1">
    <location>
        <begin position="662"/>
        <end position="849"/>
    </location>
</feature>